<comment type="caution">
    <text evidence="2">The sequence shown here is derived from an EMBL/GenBank/DDBJ whole genome shotgun (WGS) entry which is preliminary data.</text>
</comment>
<sequence length="101" mass="11048">MEQSRLIPRISPKGVFVFMMILFFGMLLLSIPLKYIHLSETMSAFLSAGISAAIGIGIVLTKIDGKTTDKRLNRQRIRIAIIVGFATSALMTFVFGGDLLG</sequence>
<dbReference type="AlphaFoldDB" id="A0A268NYU8"/>
<keyword evidence="1" id="KW-0812">Transmembrane</keyword>
<dbReference type="Proteomes" id="UP000216133">
    <property type="component" value="Unassembled WGS sequence"/>
</dbReference>
<feature type="transmembrane region" description="Helical" evidence="1">
    <location>
        <begin position="15"/>
        <end position="36"/>
    </location>
</feature>
<evidence type="ECO:0000313" key="3">
    <source>
        <dbReference type="EMBL" id="PAF25054.1"/>
    </source>
</evidence>
<protein>
    <submittedName>
        <fullName evidence="2">Uncharacterized protein</fullName>
    </submittedName>
</protein>
<feature type="transmembrane region" description="Helical" evidence="1">
    <location>
        <begin position="77"/>
        <end position="96"/>
    </location>
</feature>
<name>A0A268NYU8_SHOCL</name>
<evidence type="ECO:0000313" key="5">
    <source>
        <dbReference type="Proteomes" id="UP000216207"/>
    </source>
</evidence>
<accession>A0A268NYU8</accession>
<evidence type="ECO:0000313" key="4">
    <source>
        <dbReference type="Proteomes" id="UP000216133"/>
    </source>
</evidence>
<dbReference type="EMBL" id="NPBS01000081">
    <property type="protein sequence ID" value="PAF25054.1"/>
    <property type="molecule type" value="Genomic_DNA"/>
</dbReference>
<feature type="transmembrane region" description="Helical" evidence="1">
    <location>
        <begin position="42"/>
        <end position="65"/>
    </location>
</feature>
<dbReference type="Proteomes" id="UP000216207">
    <property type="component" value="Unassembled WGS sequence"/>
</dbReference>
<dbReference type="RefSeq" id="WP_011248506.1">
    <property type="nucleotide sequence ID" value="NZ_BOQQ01000012.1"/>
</dbReference>
<keyword evidence="1" id="KW-0472">Membrane</keyword>
<organism evidence="2 5">
    <name type="scientific">Shouchella clausii</name>
    <name type="common">Alkalihalobacillus clausii</name>
    <dbReference type="NCBI Taxonomy" id="79880"/>
    <lineage>
        <taxon>Bacteria</taxon>
        <taxon>Bacillati</taxon>
        <taxon>Bacillota</taxon>
        <taxon>Bacilli</taxon>
        <taxon>Bacillales</taxon>
        <taxon>Bacillaceae</taxon>
        <taxon>Shouchella</taxon>
    </lineage>
</organism>
<gene>
    <name evidence="3" type="ORF">CHH61_15490</name>
    <name evidence="2" type="ORF">CHH72_11855</name>
</gene>
<dbReference type="EMBL" id="NPCC01000013">
    <property type="protein sequence ID" value="PAE88663.1"/>
    <property type="molecule type" value="Genomic_DNA"/>
</dbReference>
<reference evidence="4 5" key="1">
    <citation type="submission" date="2017-07" db="EMBL/GenBank/DDBJ databases">
        <title>Isolation and whole genome analysis of endospore-forming bacteria from heroin.</title>
        <authorList>
            <person name="Kalinowski J."/>
            <person name="Ahrens B."/>
            <person name="Al-Dilaimi A."/>
            <person name="Winkler A."/>
            <person name="Wibberg D."/>
            <person name="Schleenbecker U."/>
            <person name="Ruckert C."/>
            <person name="Wolfel R."/>
            <person name="Grass G."/>
        </authorList>
    </citation>
    <scope>NUCLEOTIDE SEQUENCE [LARGE SCALE GENOMIC DNA]</scope>
    <source>
        <strain evidence="3 4">7523-2</strain>
        <strain evidence="2 5">7539</strain>
    </source>
</reference>
<keyword evidence="1" id="KW-1133">Transmembrane helix</keyword>
<evidence type="ECO:0000256" key="1">
    <source>
        <dbReference type="SAM" id="Phobius"/>
    </source>
</evidence>
<evidence type="ECO:0000313" key="2">
    <source>
        <dbReference type="EMBL" id="PAE88663.1"/>
    </source>
</evidence>
<proteinExistence type="predicted"/>